<reference evidence="2 3" key="1">
    <citation type="submission" date="2018-04" db="EMBL/GenBank/DDBJ databases">
        <authorList>
            <person name="Huttner S."/>
            <person name="Dainat J."/>
        </authorList>
    </citation>
    <scope>NUCLEOTIDE SEQUENCE [LARGE SCALE GENOMIC DNA]</scope>
</reference>
<feature type="compositionally biased region" description="Low complexity" evidence="1">
    <location>
        <begin position="186"/>
        <end position="237"/>
    </location>
</feature>
<feature type="region of interest" description="Disordered" evidence="1">
    <location>
        <begin position="94"/>
        <end position="268"/>
    </location>
</feature>
<feature type="compositionally biased region" description="Polar residues" evidence="1">
    <location>
        <begin position="123"/>
        <end position="137"/>
    </location>
</feature>
<evidence type="ECO:0000256" key="1">
    <source>
        <dbReference type="SAM" id="MobiDB-lite"/>
    </source>
</evidence>
<proteinExistence type="predicted"/>
<accession>A0A3S4BQH4</accession>
<feature type="compositionally biased region" description="Low complexity" evidence="1">
    <location>
        <begin position="94"/>
        <end position="114"/>
    </location>
</feature>
<organism evidence="2 3">
    <name type="scientific">Thermothielavioides terrestris</name>
    <dbReference type="NCBI Taxonomy" id="2587410"/>
    <lineage>
        <taxon>Eukaryota</taxon>
        <taxon>Fungi</taxon>
        <taxon>Dikarya</taxon>
        <taxon>Ascomycota</taxon>
        <taxon>Pezizomycotina</taxon>
        <taxon>Sordariomycetes</taxon>
        <taxon>Sordariomycetidae</taxon>
        <taxon>Sordariales</taxon>
        <taxon>Chaetomiaceae</taxon>
        <taxon>Thermothielavioides</taxon>
    </lineage>
</organism>
<dbReference type="Proteomes" id="UP000289323">
    <property type="component" value="Unassembled WGS sequence"/>
</dbReference>
<feature type="compositionally biased region" description="Low complexity" evidence="1">
    <location>
        <begin position="245"/>
        <end position="268"/>
    </location>
</feature>
<dbReference type="EMBL" id="OUUZ01000018">
    <property type="protein sequence ID" value="SPQ26548.1"/>
    <property type="molecule type" value="Genomic_DNA"/>
</dbReference>
<protein>
    <submittedName>
        <fullName evidence="2">4519afae-2700-4cc9-9d7c-0f6e233e3c7e</fullName>
    </submittedName>
</protein>
<dbReference type="AlphaFoldDB" id="A0A3S4BQH4"/>
<evidence type="ECO:0000313" key="2">
    <source>
        <dbReference type="EMBL" id="SPQ26548.1"/>
    </source>
</evidence>
<sequence>MCVGIISHCGCVRCLDRTTPGRLSRVEFCLEQQDALIGVWTPFNPPDRLVVPCANMTYKRVLDNESCYFKRKAAKELALQQVAADALAIMQQGGATSDTSDTTTATTPTAGPSAEAVTDPELGQNTSASPGTRSFTPINKPATTTNNTNSRLTRSGPNLGPYPRLTATGRKLLPDSRPRPQMGTFPAVRAAPISPAAPATAPTTTAAPPAPAATATTTAPAAPATTATATDPATPARPAKRARRSPNAAEYASSSGSSTSSATECASGSAGGAWTYEETIKLLLLRSRQVEYPDMERYLPGRDGAACLDRLCGLAVKYGYEDYV</sequence>
<gene>
    <name evidence="2" type="ORF">TT172_LOCUS8967</name>
</gene>
<name>A0A3S4BQH4_9PEZI</name>
<evidence type="ECO:0000313" key="3">
    <source>
        <dbReference type="Proteomes" id="UP000289323"/>
    </source>
</evidence>